<reference evidence="1 2" key="1">
    <citation type="submission" date="2019-06" db="EMBL/GenBank/DDBJ databases">
        <title>YIM 131921 draft genome.</title>
        <authorList>
            <person name="Jiang L."/>
        </authorList>
    </citation>
    <scope>NUCLEOTIDE SEQUENCE [LARGE SCALE GENOMIC DNA]</scope>
    <source>
        <strain evidence="1 2">YIM 131921</strain>
    </source>
</reference>
<dbReference type="RefSeq" id="WP_139078867.1">
    <property type="nucleotide sequence ID" value="NZ_VDFU01000045.1"/>
</dbReference>
<gene>
    <name evidence="1" type="ORF">FHG66_19895</name>
</gene>
<dbReference type="InterPro" id="IPR010260">
    <property type="entry name" value="AlpA"/>
</dbReference>
<dbReference type="InterPro" id="IPR009061">
    <property type="entry name" value="DNA-bd_dom_put_sf"/>
</dbReference>
<dbReference type="Pfam" id="PF05930">
    <property type="entry name" value="Phage_AlpA"/>
    <property type="match status" value="1"/>
</dbReference>
<dbReference type="OrthoDB" id="9801242at2"/>
<organism evidence="1 2">
    <name type="scientific">Rubellimicrobium rubrum</name>
    <dbReference type="NCBI Taxonomy" id="2585369"/>
    <lineage>
        <taxon>Bacteria</taxon>
        <taxon>Pseudomonadati</taxon>
        <taxon>Pseudomonadota</taxon>
        <taxon>Alphaproteobacteria</taxon>
        <taxon>Rhodobacterales</taxon>
        <taxon>Roseobacteraceae</taxon>
        <taxon>Rubellimicrobium</taxon>
    </lineage>
</organism>
<evidence type="ECO:0000313" key="2">
    <source>
        <dbReference type="Proteomes" id="UP000305887"/>
    </source>
</evidence>
<dbReference type="AlphaFoldDB" id="A0A5C4MJY7"/>
<dbReference type="Gene3D" id="1.10.238.160">
    <property type="match status" value="1"/>
</dbReference>
<dbReference type="Proteomes" id="UP000305887">
    <property type="component" value="Unassembled WGS sequence"/>
</dbReference>
<dbReference type="PANTHER" id="PTHR36154:SF1">
    <property type="entry name" value="DNA-BINDING TRANSCRIPTIONAL ACTIVATOR ALPA"/>
    <property type="match status" value="1"/>
</dbReference>
<evidence type="ECO:0000313" key="1">
    <source>
        <dbReference type="EMBL" id="TNC45938.1"/>
    </source>
</evidence>
<protein>
    <submittedName>
        <fullName evidence="1">AlpA family phage regulatory protein</fullName>
    </submittedName>
</protein>
<accession>A0A5C4MJY7</accession>
<sequence length="67" mass="7481">MIDSALIPKRLLRRQAVEDLTGLSRSSIYKQMSEGTFPHAVRISARAVAWDEARVLAWLASRPSTQA</sequence>
<keyword evidence="2" id="KW-1185">Reference proteome</keyword>
<dbReference type="InterPro" id="IPR052931">
    <property type="entry name" value="Prophage_regulatory_activator"/>
</dbReference>
<comment type="caution">
    <text evidence="1">The sequence shown here is derived from an EMBL/GenBank/DDBJ whole genome shotgun (WGS) entry which is preliminary data.</text>
</comment>
<proteinExistence type="predicted"/>
<dbReference type="PANTHER" id="PTHR36154">
    <property type="entry name" value="DNA-BINDING TRANSCRIPTIONAL ACTIVATOR ALPA"/>
    <property type="match status" value="1"/>
</dbReference>
<name>A0A5C4MJY7_9RHOB</name>
<dbReference type="EMBL" id="VDFU01000045">
    <property type="protein sequence ID" value="TNC45938.1"/>
    <property type="molecule type" value="Genomic_DNA"/>
</dbReference>
<dbReference type="SUPFAM" id="SSF46955">
    <property type="entry name" value="Putative DNA-binding domain"/>
    <property type="match status" value="1"/>
</dbReference>